<feature type="modified residue" description="4-aspartylphosphate" evidence="3">
    <location>
        <position position="57"/>
    </location>
</feature>
<evidence type="ECO:0000313" key="7">
    <source>
        <dbReference type="Proteomes" id="UP000621898"/>
    </source>
</evidence>
<protein>
    <submittedName>
        <fullName evidence="6">DNA-binding response regulator</fullName>
    </submittedName>
</protein>
<evidence type="ECO:0000259" key="5">
    <source>
        <dbReference type="PROSITE" id="PS50110"/>
    </source>
</evidence>
<name>A0ABQ2ZI04_9GAMM</name>
<dbReference type="SUPFAM" id="SSF52172">
    <property type="entry name" value="CheY-like"/>
    <property type="match status" value="1"/>
</dbReference>
<dbReference type="PROSITE" id="PS50110">
    <property type="entry name" value="RESPONSE_REGULATORY"/>
    <property type="match status" value="1"/>
</dbReference>
<sequence length="210" mass="22574">MQPKIKVLVVDDHPVVRAGLCSIVGYQEDLELVGEAASAAEAIELFALKTPDVTLVDLSLPDLSGIELITILRRQSAVARFLVLTANAGGSEIGKALQAGAHAYLFKNAPSEELLGAIRTVFRGGRYLSPAVGRKADEIAVRPDLTARELEVLQWLVRGHSNLQIAREMAVTKDTIKFHVGNILGKLGVASRSKAVALSYKLGLVQSDQR</sequence>
<reference evidence="7" key="1">
    <citation type="journal article" date="2019" name="Int. J. Syst. Evol. Microbiol.">
        <title>The Global Catalogue of Microorganisms (GCM) 10K type strain sequencing project: providing services to taxonomists for standard genome sequencing and annotation.</title>
        <authorList>
            <consortium name="The Broad Institute Genomics Platform"/>
            <consortium name="The Broad Institute Genome Sequencing Center for Infectious Disease"/>
            <person name="Wu L."/>
            <person name="Ma J."/>
        </authorList>
    </citation>
    <scope>NUCLEOTIDE SEQUENCE [LARGE SCALE GENOMIC DNA]</scope>
    <source>
        <strain evidence="7">KCTC 22232</strain>
    </source>
</reference>
<feature type="domain" description="Response regulatory" evidence="5">
    <location>
        <begin position="6"/>
        <end position="122"/>
    </location>
</feature>
<dbReference type="InterPro" id="IPR039420">
    <property type="entry name" value="WalR-like"/>
</dbReference>
<dbReference type="SMART" id="SM00421">
    <property type="entry name" value="HTH_LUXR"/>
    <property type="match status" value="1"/>
</dbReference>
<dbReference type="SMART" id="SM00448">
    <property type="entry name" value="REC"/>
    <property type="match status" value="1"/>
</dbReference>
<evidence type="ECO:0000256" key="2">
    <source>
        <dbReference type="ARBA" id="ARBA00023125"/>
    </source>
</evidence>
<dbReference type="Pfam" id="PF00072">
    <property type="entry name" value="Response_reg"/>
    <property type="match status" value="1"/>
</dbReference>
<organism evidence="6 7">
    <name type="scientific">Rhodanobacter panaciterrae</name>
    <dbReference type="NCBI Taxonomy" id="490572"/>
    <lineage>
        <taxon>Bacteria</taxon>
        <taxon>Pseudomonadati</taxon>
        <taxon>Pseudomonadota</taxon>
        <taxon>Gammaproteobacteria</taxon>
        <taxon>Lysobacterales</taxon>
        <taxon>Rhodanobacteraceae</taxon>
        <taxon>Rhodanobacter</taxon>
    </lineage>
</organism>
<evidence type="ECO:0000313" key="6">
    <source>
        <dbReference type="EMBL" id="GGY13740.1"/>
    </source>
</evidence>
<dbReference type="CDD" id="cd17535">
    <property type="entry name" value="REC_NarL-like"/>
    <property type="match status" value="1"/>
</dbReference>
<evidence type="ECO:0000256" key="1">
    <source>
        <dbReference type="ARBA" id="ARBA00022553"/>
    </source>
</evidence>
<feature type="domain" description="HTH luxR-type" evidence="4">
    <location>
        <begin position="138"/>
        <end position="203"/>
    </location>
</feature>
<evidence type="ECO:0000259" key="4">
    <source>
        <dbReference type="PROSITE" id="PS50043"/>
    </source>
</evidence>
<keyword evidence="2 6" id="KW-0238">DNA-binding</keyword>
<dbReference type="EMBL" id="BMXT01000001">
    <property type="protein sequence ID" value="GGY13740.1"/>
    <property type="molecule type" value="Genomic_DNA"/>
</dbReference>
<dbReference type="PROSITE" id="PS50043">
    <property type="entry name" value="HTH_LUXR_2"/>
    <property type="match status" value="1"/>
</dbReference>
<accession>A0ABQ2ZI04</accession>
<dbReference type="Pfam" id="PF00196">
    <property type="entry name" value="GerE"/>
    <property type="match status" value="1"/>
</dbReference>
<dbReference type="InterPro" id="IPR001789">
    <property type="entry name" value="Sig_transdc_resp-reg_receiver"/>
</dbReference>
<dbReference type="InterPro" id="IPR011006">
    <property type="entry name" value="CheY-like_superfamily"/>
</dbReference>
<dbReference type="PRINTS" id="PR00038">
    <property type="entry name" value="HTHLUXR"/>
</dbReference>
<dbReference type="InterPro" id="IPR058245">
    <property type="entry name" value="NreC/VraR/RcsB-like_REC"/>
</dbReference>
<dbReference type="PROSITE" id="PS00622">
    <property type="entry name" value="HTH_LUXR_1"/>
    <property type="match status" value="1"/>
</dbReference>
<keyword evidence="1 3" id="KW-0597">Phosphoprotein</keyword>
<dbReference type="GO" id="GO:0003677">
    <property type="term" value="F:DNA binding"/>
    <property type="evidence" value="ECO:0007669"/>
    <property type="project" value="UniProtKB-KW"/>
</dbReference>
<dbReference type="InterPro" id="IPR016032">
    <property type="entry name" value="Sig_transdc_resp-reg_C-effctor"/>
</dbReference>
<keyword evidence="7" id="KW-1185">Reference proteome</keyword>
<dbReference type="CDD" id="cd06170">
    <property type="entry name" value="LuxR_C_like"/>
    <property type="match status" value="1"/>
</dbReference>
<comment type="caution">
    <text evidence="6">The sequence shown here is derived from an EMBL/GenBank/DDBJ whole genome shotgun (WGS) entry which is preliminary data.</text>
</comment>
<gene>
    <name evidence="6" type="ORF">GCM10008098_00440</name>
</gene>
<dbReference type="InterPro" id="IPR000792">
    <property type="entry name" value="Tscrpt_reg_LuxR_C"/>
</dbReference>
<dbReference type="PANTHER" id="PTHR43214">
    <property type="entry name" value="TWO-COMPONENT RESPONSE REGULATOR"/>
    <property type="match status" value="1"/>
</dbReference>
<proteinExistence type="predicted"/>
<evidence type="ECO:0000256" key="3">
    <source>
        <dbReference type="PROSITE-ProRule" id="PRU00169"/>
    </source>
</evidence>
<dbReference type="Proteomes" id="UP000621898">
    <property type="component" value="Unassembled WGS sequence"/>
</dbReference>
<dbReference type="Gene3D" id="3.40.50.2300">
    <property type="match status" value="1"/>
</dbReference>
<dbReference type="SUPFAM" id="SSF46894">
    <property type="entry name" value="C-terminal effector domain of the bipartite response regulators"/>
    <property type="match status" value="1"/>
</dbReference>